<keyword evidence="8" id="KW-1185">Reference proteome</keyword>
<protein>
    <recommendedName>
        <fullName evidence="5">Signal peptidase I</fullName>
        <ecNumber evidence="5">3.4.21.89</ecNumber>
    </recommendedName>
</protein>
<sequence>MLGKSRKALGKLVQGLLLSVSLAVALLFFLPRLFHISQHVVLSGSMEPAIMTGSLCFIDHGVGIEKIKAGDAAAFGRIDGSLVVHRVVREEDGQFVTKGDANPAEDPAVMTKENYLGRAVFSIPYLGYMVVFLQRQEVKASIGILTAAFLLAGLLSVVSKKEGKPYEKT</sequence>
<feature type="transmembrane region" description="Helical" evidence="6">
    <location>
        <begin position="12"/>
        <end position="34"/>
    </location>
</feature>
<name>A0ABQ0BDN8_9FIRM</name>
<dbReference type="InterPro" id="IPR019533">
    <property type="entry name" value="Peptidase_S26"/>
</dbReference>
<evidence type="ECO:0000256" key="5">
    <source>
        <dbReference type="NCBIfam" id="TIGR02228"/>
    </source>
</evidence>
<dbReference type="RefSeq" id="WP_390407368.1">
    <property type="nucleotide sequence ID" value="NZ_BAABYW010000001.1"/>
</dbReference>
<accession>A0ABQ0BDN8</accession>
<dbReference type="InterPro" id="IPR036286">
    <property type="entry name" value="LexA/Signal_pep-like_sf"/>
</dbReference>
<evidence type="ECO:0000256" key="6">
    <source>
        <dbReference type="SAM" id="Phobius"/>
    </source>
</evidence>
<evidence type="ECO:0000256" key="1">
    <source>
        <dbReference type="ARBA" id="ARBA00004370"/>
    </source>
</evidence>
<feature type="transmembrane region" description="Helical" evidence="6">
    <location>
        <begin position="115"/>
        <end position="133"/>
    </location>
</feature>
<evidence type="ECO:0000256" key="3">
    <source>
        <dbReference type="ARBA" id="ARBA00022989"/>
    </source>
</evidence>
<dbReference type="CDD" id="cd06530">
    <property type="entry name" value="S26_SPase_I"/>
    <property type="match status" value="1"/>
</dbReference>
<dbReference type="PANTHER" id="PTHR10806:SF6">
    <property type="entry name" value="SIGNAL PEPTIDASE COMPLEX CATALYTIC SUBUNIT SEC11"/>
    <property type="match status" value="1"/>
</dbReference>
<dbReference type="NCBIfam" id="TIGR02228">
    <property type="entry name" value="sigpep_I_arch"/>
    <property type="match status" value="1"/>
</dbReference>
<dbReference type="Gene3D" id="2.10.109.10">
    <property type="entry name" value="Umud Fragment, subunit A"/>
    <property type="match status" value="1"/>
</dbReference>
<organism evidence="7 8">
    <name type="scientific">Blautia hominis</name>
    <dbReference type="NCBI Taxonomy" id="2025493"/>
    <lineage>
        <taxon>Bacteria</taxon>
        <taxon>Bacillati</taxon>
        <taxon>Bacillota</taxon>
        <taxon>Clostridia</taxon>
        <taxon>Lachnospirales</taxon>
        <taxon>Lachnospiraceae</taxon>
        <taxon>Blautia</taxon>
    </lineage>
</organism>
<evidence type="ECO:0000313" key="8">
    <source>
        <dbReference type="Proteomes" id="UP001600943"/>
    </source>
</evidence>
<dbReference type="Proteomes" id="UP001600943">
    <property type="component" value="Unassembled WGS sequence"/>
</dbReference>
<evidence type="ECO:0000313" key="7">
    <source>
        <dbReference type="EMBL" id="GAA6409539.1"/>
    </source>
</evidence>
<dbReference type="EMBL" id="BAABYW010000001">
    <property type="protein sequence ID" value="GAA6409539.1"/>
    <property type="molecule type" value="Genomic_DNA"/>
</dbReference>
<proteinExistence type="predicted"/>
<dbReference type="PRINTS" id="PR00728">
    <property type="entry name" value="SIGNALPTASE"/>
</dbReference>
<feature type="transmembrane region" description="Helical" evidence="6">
    <location>
        <begin position="140"/>
        <end position="159"/>
    </location>
</feature>
<reference evidence="7 8" key="1">
    <citation type="submission" date="2024-04" db="EMBL/GenBank/DDBJ databases">
        <title>Defined microbial consortia suppress multidrug-resistant proinflammatory Enterobacteriaceae via ecological control.</title>
        <authorList>
            <person name="Furuichi M."/>
            <person name="Kawaguchi T."/>
            <person name="Pust M."/>
            <person name="Yasuma K."/>
            <person name="Plichta D."/>
            <person name="Hasegawa N."/>
            <person name="Ohya T."/>
            <person name="Bhattarai S."/>
            <person name="Sasajima S."/>
            <person name="Aoto Y."/>
            <person name="Tuganbaev T."/>
            <person name="Yaginuma M."/>
            <person name="Ueda M."/>
            <person name="Okahashi N."/>
            <person name="Amafuji K."/>
            <person name="Kiridooshi Y."/>
            <person name="Sugita K."/>
            <person name="Strazar M."/>
            <person name="Skelly A."/>
            <person name="Suda W."/>
            <person name="Hattori M."/>
            <person name="Nakamoto N."/>
            <person name="Caballero S."/>
            <person name="Norman J."/>
            <person name="Olle B."/>
            <person name="Tanoue T."/>
            <person name="Arita M."/>
            <person name="Bucci V."/>
            <person name="Atarashi K."/>
            <person name="Xavier R."/>
            <person name="Honda K."/>
        </authorList>
    </citation>
    <scope>NUCLEOTIDE SEQUENCE [LARGE SCALE GENOMIC DNA]</scope>
    <source>
        <strain evidence="8">k04-0078-D8-1</strain>
    </source>
</reference>
<keyword evidence="4 6" id="KW-0472">Membrane</keyword>
<keyword evidence="2 6" id="KW-0812">Transmembrane</keyword>
<dbReference type="EC" id="3.4.21.89" evidence="5"/>
<comment type="caution">
    <text evidence="7">The sequence shown here is derived from an EMBL/GenBank/DDBJ whole genome shotgun (WGS) entry which is preliminary data.</text>
</comment>
<evidence type="ECO:0000256" key="2">
    <source>
        <dbReference type="ARBA" id="ARBA00022692"/>
    </source>
</evidence>
<evidence type="ECO:0000256" key="4">
    <source>
        <dbReference type="ARBA" id="ARBA00023136"/>
    </source>
</evidence>
<gene>
    <name evidence="7" type="ORF">K040078D81_36560</name>
</gene>
<dbReference type="InterPro" id="IPR001733">
    <property type="entry name" value="Peptidase_S26B"/>
</dbReference>
<dbReference type="SUPFAM" id="SSF51306">
    <property type="entry name" value="LexA/Signal peptidase"/>
    <property type="match status" value="1"/>
</dbReference>
<dbReference type="PANTHER" id="PTHR10806">
    <property type="entry name" value="SIGNAL PEPTIDASE COMPLEX CATALYTIC SUBUNIT SEC11"/>
    <property type="match status" value="1"/>
</dbReference>
<comment type="subcellular location">
    <subcellularLocation>
        <location evidence="1">Membrane</location>
    </subcellularLocation>
</comment>
<keyword evidence="3 6" id="KW-1133">Transmembrane helix</keyword>